<name>A0ABN9UG63_9DINO</name>
<dbReference type="EMBL" id="CAUYUJ010015828">
    <property type="protein sequence ID" value="CAK0858610.1"/>
    <property type="molecule type" value="Genomic_DNA"/>
</dbReference>
<evidence type="ECO:0000313" key="3">
    <source>
        <dbReference type="Proteomes" id="UP001189429"/>
    </source>
</evidence>
<feature type="region of interest" description="Disordered" evidence="1">
    <location>
        <begin position="204"/>
        <end position="227"/>
    </location>
</feature>
<sequence length="227" mass="23645">MAAWWARAGQAGAGGPTEYGERFGLSGRVASVDSFWLPPAGEQPGMPAAVVPRGWFLPAVSCPPGAQPWASQDHQRSLSSPGLPSGGRLGSAGPSATPRSCRTGSSGSSRDVRGHRRQRGGGQAELGPAVPPSRFDVRVPDLVAAERCRHCGAMAGLSRSSSGPLSIGPVIERGGWLGSATCRGGVWDAGRNSSFTDTNWFKSGQQSHGSNLRHIARSSPNRVVRVQ</sequence>
<evidence type="ECO:0008006" key="4">
    <source>
        <dbReference type="Google" id="ProtNLM"/>
    </source>
</evidence>
<dbReference type="Proteomes" id="UP001189429">
    <property type="component" value="Unassembled WGS sequence"/>
</dbReference>
<organism evidence="2 3">
    <name type="scientific">Prorocentrum cordatum</name>
    <dbReference type="NCBI Taxonomy" id="2364126"/>
    <lineage>
        <taxon>Eukaryota</taxon>
        <taxon>Sar</taxon>
        <taxon>Alveolata</taxon>
        <taxon>Dinophyceae</taxon>
        <taxon>Prorocentrales</taxon>
        <taxon>Prorocentraceae</taxon>
        <taxon>Prorocentrum</taxon>
    </lineage>
</organism>
<evidence type="ECO:0000313" key="2">
    <source>
        <dbReference type="EMBL" id="CAK0858610.1"/>
    </source>
</evidence>
<accession>A0ABN9UG63</accession>
<feature type="compositionally biased region" description="Low complexity" evidence="1">
    <location>
        <begin position="91"/>
        <end position="109"/>
    </location>
</feature>
<gene>
    <name evidence="2" type="ORF">PCOR1329_LOCUS48267</name>
</gene>
<comment type="caution">
    <text evidence="2">The sequence shown here is derived from an EMBL/GenBank/DDBJ whole genome shotgun (WGS) entry which is preliminary data.</text>
</comment>
<feature type="region of interest" description="Disordered" evidence="1">
    <location>
        <begin position="64"/>
        <end position="135"/>
    </location>
</feature>
<evidence type="ECO:0000256" key="1">
    <source>
        <dbReference type="SAM" id="MobiDB-lite"/>
    </source>
</evidence>
<keyword evidence="3" id="KW-1185">Reference proteome</keyword>
<proteinExistence type="predicted"/>
<protein>
    <recommendedName>
        <fullName evidence="4">Subtilisin</fullName>
    </recommendedName>
</protein>
<reference evidence="2" key="1">
    <citation type="submission" date="2023-10" db="EMBL/GenBank/DDBJ databases">
        <authorList>
            <person name="Chen Y."/>
            <person name="Shah S."/>
            <person name="Dougan E. K."/>
            <person name="Thang M."/>
            <person name="Chan C."/>
        </authorList>
    </citation>
    <scope>NUCLEOTIDE SEQUENCE [LARGE SCALE GENOMIC DNA]</scope>
</reference>